<comment type="caution">
    <text evidence="1">The sequence shown here is derived from an EMBL/GenBank/DDBJ whole genome shotgun (WGS) entry which is preliminary data.</text>
</comment>
<organism evidence="1 2">
    <name type="scientific">Gordonia otitidis (strain DSM 44809 / CCUG 52243 / JCM 12355 / NBRC 100426 / IFM 10032)</name>
    <dbReference type="NCBI Taxonomy" id="1108044"/>
    <lineage>
        <taxon>Bacteria</taxon>
        <taxon>Bacillati</taxon>
        <taxon>Actinomycetota</taxon>
        <taxon>Actinomycetes</taxon>
        <taxon>Mycobacteriales</taxon>
        <taxon>Gordoniaceae</taxon>
        <taxon>Gordonia</taxon>
    </lineage>
</organism>
<name>H5TS77_GORO1</name>
<proteinExistence type="predicted"/>
<evidence type="ECO:0000313" key="1">
    <source>
        <dbReference type="EMBL" id="GAB36335.1"/>
    </source>
</evidence>
<gene>
    <name evidence="1" type="ORF">GOOTI_207_00200</name>
</gene>
<keyword evidence="2" id="KW-1185">Reference proteome</keyword>
<dbReference type="Proteomes" id="UP000005038">
    <property type="component" value="Unassembled WGS sequence"/>
</dbReference>
<protein>
    <submittedName>
        <fullName evidence="1">Uncharacterized protein</fullName>
    </submittedName>
</protein>
<accession>H5TS77</accession>
<evidence type="ECO:0000313" key="2">
    <source>
        <dbReference type="Proteomes" id="UP000005038"/>
    </source>
</evidence>
<dbReference type="STRING" id="1108044.GOOTI_207_00200"/>
<sequence>MSAIFLGDSLFNTEHHALWTSDATHREVVIGEHQKPMSYALWHIHRSHNITKRDTPDERPSDDGAPSFDVAKCARRSEFAYLQIPVDAAE</sequence>
<reference evidence="1" key="1">
    <citation type="submission" date="2012-02" db="EMBL/GenBank/DDBJ databases">
        <title>Whole genome shotgun sequence of Gordonia otitidis NBRC 100426.</title>
        <authorList>
            <person name="Yoshida I."/>
            <person name="Hosoyama A."/>
            <person name="Tsuchikane K."/>
            <person name="Katsumata H."/>
            <person name="Yamazaki S."/>
            <person name="Fujita N."/>
        </authorList>
    </citation>
    <scope>NUCLEOTIDE SEQUENCE [LARGE SCALE GENOMIC DNA]</scope>
    <source>
        <strain evidence="1">NBRC 100426</strain>
    </source>
</reference>
<dbReference type="AlphaFoldDB" id="H5TS77"/>
<dbReference type="EMBL" id="BAFB01000207">
    <property type="protein sequence ID" value="GAB36335.1"/>
    <property type="molecule type" value="Genomic_DNA"/>
</dbReference>